<comment type="similarity">
    <text evidence="2">Belongs to the G-protein coupled receptor 2 family.</text>
</comment>
<dbReference type="InterPro" id="IPR001879">
    <property type="entry name" value="GPCR_2_extracellular_dom"/>
</dbReference>
<dbReference type="PANTHER" id="PTHR45620">
    <property type="entry name" value="PDF RECEPTOR-LIKE PROTEIN-RELATED"/>
    <property type="match status" value="1"/>
</dbReference>
<evidence type="ECO:0000259" key="12">
    <source>
        <dbReference type="PROSITE" id="PS50227"/>
    </source>
</evidence>
<dbReference type="PANTHER" id="PTHR45620:SF42">
    <property type="entry name" value="G-PROTEIN COUPLED RECEPTOR SEB-2"/>
    <property type="match status" value="1"/>
</dbReference>
<keyword evidence="9" id="KW-0325">Glycoprotein</keyword>
<organism evidence="14 15">
    <name type="scientific">Pinctada imbricata</name>
    <name type="common">Atlantic pearl-oyster</name>
    <name type="synonym">Pinctada martensii</name>
    <dbReference type="NCBI Taxonomy" id="66713"/>
    <lineage>
        <taxon>Eukaryota</taxon>
        <taxon>Metazoa</taxon>
        <taxon>Spiralia</taxon>
        <taxon>Lophotrochozoa</taxon>
        <taxon>Mollusca</taxon>
        <taxon>Bivalvia</taxon>
        <taxon>Autobranchia</taxon>
        <taxon>Pteriomorphia</taxon>
        <taxon>Pterioida</taxon>
        <taxon>Pterioidea</taxon>
        <taxon>Pteriidae</taxon>
        <taxon>Pinctada</taxon>
    </lineage>
</organism>
<keyword evidence="3" id="KW-1003">Cell membrane</keyword>
<dbReference type="GO" id="GO:0008528">
    <property type="term" value="F:G protein-coupled peptide receptor activity"/>
    <property type="evidence" value="ECO:0007669"/>
    <property type="project" value="TreeGrafter"/>
</dbReference>
<dbReference type="GO" id="GO:0007166">
    <property type="term" value="P:cell surface receptor signaling pathway"/>
    <property type="evidence" value="ECO:0007669"/>
    <property type="project" value="InterPro"/>
</dbReference>
<comment type="caution">
    <text evidence="14">The sequence shown here is derived from an EMBL/GenBank/DDBJ whole genome shotgun (WGS) entry which is preliminary data.</text>
</comment>
<keyword evidence="7 11" id="KW-0472">Membrane</keyword>
<accession>A0AA88YS03</accession>
<dbReference type="InterPro" id="IPR017981">
    <property type="entry name" value="GPCR_2-like_7TM"/>
</dbReference>
<evidence type="ECO:0000256" key="5">
    <source>
        <dbReference type="ARBA" id="ARBA00022989"/>
    </source>
</evidence>
<dbReference type="Pfam" id="PF02793">
    <property type="entry name" value="HRM"/>
    <property type="match status" value="1"/>
</dbReference>
<evidence type="ECO:0000256" key="2">
    <source>
        <dbReference type="ARBA" id="ARBA00005314"/>
    </source>
</evidence>
<evidence type="ECO:0000256" key="7">
    <source>
        <dbReference type="ARBA" id="ARBA00023136"/>
    </source>
</evidence>
<evidence type="ECO:0000256" key="4">
    <source>
        <dbReference type="ARBA" id="ARBA00022692"/>
    </source>
</evidence>
<dbReference type="Gene3D" id="1.20.1070.10">
    <property type="entry name" value="Rhodopsin 7-helix transmembrane proteins"/>
    <property type="match status" value="1"/>
</dbReference>
<dbReference type="SUPFAM" id="SSF111418">
    <property type="entry name" value="Hormone receptor domain"/>
    <property type="match status" value="1"/>
</dbReference>
<proteinExistence type="inferred from homology"/>
<keyword evidence="10" id="KW-0807">Transducer</keyword>
<evidence type="ECO:0000313" key="14">
    <source>
        <dbReference type="EMBL" id="KAK3103566.1"/>
    </source>
</evidence>
<feature type="domain" description="G-protein coupled receptors family 2 profile 2" evidence="13">
    <location>
        <begin position="81"/>
        <end position="200"/>
    </location>
</feature>
<feature type="non-terminal residue" evidence="14">
    <location>
        <position position="1"/>
    </location>
</feature>
<dbReference type="PROSITE" id="PS50261">
    <property type="entry name" value="G_PROTEIN_RECEP_F2_4"/>
    <property type="match status" value="1"/>
</dbReference>
<keyword evidence="6" id="KW-0297">G-protein coupled receptor</keyword>
<feature type="domain" description="G-protein coupled receptors family 2 profile 1" evidence="12">
    <location>
        <begin position="1"/>
        <end position="74"/>
    </location>
</feature>
<evidence type="ECO:0008006" key="16">
    <source>
        <dbReference type="Google" id="ProtNLM"/>
    </source>
</evidence>
<dbReference type="EMBL" id="VSWD01000005">
    <property type="protein sequence ID" value="KAK3103566.1"/>
    <property type="molecule type" value="Genomic_DNA"/>
</dbReference>
<dbReference type="GO" id="GO:0007188">
    <property type="term" value="P:adenylate cyclase-modulating G protein-coupled receptor signaling pathway"/>
    <property type="evidence" value="ECO:0007669"/>
    <property type="project" value="TreeGrafter"/>
</dbReference>
<keyword evidence="8" id="KW-0675">Receptor</keyword>
<reference evidence="14" key="1">
    <citation type="submission" date="2019-08" db="EMBL/GenBank/DDBJ databases">
        <title>The improved chromosome-level genome for the pearl oyster Pinctada fucata martensii using PacBio sequencing and Hi-C.</title>
        <authorList>
            <person name="Zheng Z."/>
        </authorList>
    </citation>
    <scope>NUCLEOTIDE SEQUENCE</scope>
    <source>
        <strain evidence="14">ZZ-2019</strain>
        <tissue evidence="14">Adductor muscle</tissue>
    </source>
</reference>
<dbReference type="GO" id="GO:0005886">
    <property type="term" value="C:plasma membrane"/>
    <property type="evidence" value="ECO:0007669"/>
    <property type="project" value="UniProtKB-SubCell"/>
</dbReference>
<evidence type="ECO:0000313" key="15">
    <source>
        <dbReference type="Proteomes" id="UP001186944"/>
    </source>
</evidence>
<dbReference type="InterPro" id="IPR036445">
    <property type="entry name" value="GPCR_2_extracell_dom_sf"/>
</dbReference>
<evidence type="ECO:0000256" key="9">
    <source>
        <dbReference type="ARBA" id="ARBA00023180"/>
    </source>
</evidence>
<comment type="subcellular location">
    <subcellularLocation>
        <location evidence="1">Cell membrane</location>
        <topology evidence="1">Multi-pass membrane protein</topology>
    </subcellularLocation>
</comment>
<evidence type="ECO:0000256" key="10">
    <source>
        <dbReference type="ARBA" id="ARBA00023224"/>
    </source>
</evidence>
<dbReference type="InterPro" id="IPR000832">
    <property type="entry name" value="GPCR_2_secretin-like"/>
</dbReference>
<protein>
    <recommendedName>
        <fullName evidence="16">Calcitonin receptor</fullName>
    </recommendedName>
</protein>
<feature type="transmembrane region" description="Helical" evidence="11">
    <location>
        <begin position="236"/>
        <end position="255"/>
    </location>
</feature>
<feature type="transmembrane region" description="Helical" evidence="11">
    <location>
        <begin position="118"/>
        <end position="137"/>
    </location>
</feature>
<evidence type="ECO:0000256" key="11">
    <source>
        <dbReference type="SAM" id="Phobius"/>
    </source>
</evidence>
<name>A0AA88YS03_PINIB</name>
<gene>
    <name evidence="14" type="ORF">FSP39_020202</name>
</gene>
<evidence type="ECO:0000256" key="1">
    <source>
        <dbReference type="ARBA" id="ARBA00004651"/>
    </source>
</evidence>
<sequence length="279" mass="31928">GRLYCNATYDTVRCWGVTLAGTRAYGDCPKSLPQSAMFSPDGYSFKDCTKNGTWWTYPSTGKQWTNYTTCIQDKLVRANTLLYVYISGFAVSLVLLLISLIIFSIFRQLKCTRVSMHKHLFASYIVNAVLWIPYYTTLMDVQIVERNPVWCRVLHVITQYATICNYAWMFCEGLYLHSIIAFAFTNQKRLLIICCVIGWANGRSKSAPIIHGSRWFICSLLCLMYLKISILKHHIIQMLNFLIDNIFVVFGGKVFQQIVGIPMGTNGAPLLADTFRYSY</sequence>
<evidence type="ECO:0000256" key="8">
    <source>
        <dbReference type="ARBA" id="ARBA00023170"/>
    </source>
</evidence>
<dbReference type="Pfam" id="PF00002">
    <property type="entry name" value="7tm_2"/>
    <property type="match status" value="1"/>
</dbReference>
<dbReference type="PRINTS" id="PR00249">
    <property type="entry name" value="GPCRSECRETIN"/>
</dbReference>
<dbReference type="PROSITE" id="PS50227">
    <property type="entry name" value="G_PROTEIN_RECEP_F2_3"/>
    <property type="match status" value="1"/>
</dbReference>
<evidence type="ECO:0000259" key="13">
    <source>
        <dbReference type="PROSITE" id="PS50261"/>
    </source>
</evidence>
<keyword evidence="5 11" id="KW-1133">Transmembrane helix</keyword>
<dbReference type="Gene3D" id="4.10.1240.10">
    <property type="entry name" value="GPCR, family 2, extracellular hormone receptor domain"/>
    <property type="match status" value="1"/>
</dbReference>
<dbReference type="SMART" id="SM00008">
    <property type="entry name" value="HormR"/>
    <property type="match status" value="1"/>
</dbReference>
<dbReference type="InterPro" id="IPR017983">
    <property type="entry name" value="GPCR_2_secretin-like_CS"/>
</dbReference>
<dbReference type="PROSITE" id="PS00649">
    <property type="entry name" value="G_PROTEIN_RECEP_F2_1"/>
    <property type="match status" value="1"/>
</dbReference>
<keyword evidence="4 11" id="KW-0812">Transmembrane</keyword>
<dbReference type="InterPro" id="IPR050332">
    <property type="entry name" value="GPCR_2"/>
</dbReference>
<feature type="transmembrane region" description="Helical" evidence="11">
    <location>
        <begin position="82"/>
        <end position="106"/>
    </location>
</feature>
<feature type="transmembrane region" description="Helical" evidence="11">
    <location>
        <begin position="212"/>
        <end position="230"/>
    </location>
</feature>
<evidence type="ECO:0000256" key="6">
    <source>
        <dbReference type="ARBA" id="ARBA00023040"/>
    </source>
</evidence>
<dbReference type="AlphaFoldDB" id="A0AA88YS03"/>
<keyword evidence="15" id="KW-1185">Reference proteome</keyword>
<evidence type="ECO:0000256" key="3">
    <source>
        <dbReference type="ARBA" id="ARBA00022475"/>
    </source>
</evidence>
<dbReference type="Proteomes" id="UP001186944">
    <property type="component" value="Unassembled WGS sequence"/>
</dbReference>